<gene>
    <name evidence="2" type="ORF">E6C27_scaffold118G00020</name>
</gene>
<proteinExistence type="predicted"/>
<feature type="coiled-coil region" evidence="1">
    <location>
        <begin position="155"/>
        <end position="182"/>
    </location>
</feature>
<evidence type="ECO:0000313" key="2">
    <source>
        <dbReference type="EMBL" id="KAA0040167.1"/>
    </source>
</evidence>
<protein>
    <submittedName>
        <fullName evidence="2">CACTA en-spm transposon protein</fullName>
    </submittedName>
</protein>
<comment type="caution">
    <text evidence="2">The sequence shown here is derived from an EMBL/GenBank/DDBJ whole genome shotgun (WGS) entry which is preliminary data.</text>
</comment>
<reference evidence="2 3" key="1">
    <citation type="submission" date="2019-08" db="EMBL/GenBank/DDBJ databases">
        <title>Draft genome sequences of two oriental melons (Cucumis melo L. var makuwa).</title>
        <authorList>
            <person name="Kwon S.-Y."/>
        </authorList>
    </citation>
    <scope>NUCLEOTIDE SEQUENCE [LARGE SCALE GENOMIC DNA]</scope>
    <source>
        <strain evidence="3">cv. SW 3</strain>
        <tissue evidence="2">Leaf</tissue>
    </source>
</reference>
<dbReference type="AlphaFoldDB" id="A0A5A7TF43"/>
<keyword evidence="1" id="KW-0175">Coiled coil</keyword>
<sequence length="206" mass="24327">MPPTPTARRRQHSKNLEFERYVAHNGKILISIASGEDKPILPYVVRFSNTIGVLIRDTFPVYILKWTDVTPYNSWFVKHQMLNIWKEFRGQNHHYFKKFADSEQSHSIDIVELFRETHARGGQFVLQAVVDAHRVLNHSLDPRYARSFLVVDWATQKVLEVNDELKTRLEVVEEESHRKHEESTCLIAAQARHMEEQMRYMQEQAQ</sequence>
<accession>A0A5A7TF43</accession>
<evidence type="ECO:0000313" key="3">
    <source>
        <dbReference type="Proteomes" id="UP000321393"/>
    </source>
</evidence>
<dbReference type="Proteomes" id="UP000321393">
    <property type="component" value="Unassembled WGS sequence"/>
</dbReference>
<organism evidence="2 3">
    <name type="scientific">Cucumis melo var. makuwa</name>
    <name type="common">Oriental melon</name>
    <dbReference type="NCBI Taxonomy" id="1194695"/>
    <lineage>
        <taxon>Eukaryota</taxon>
        <taxon>Viridiplantae</taxon>
        <taxon>Streptophyta</taxon>
        <taxon>Embryophyta</taxon>
        <taxon>Tracheophyta</taxon>
        <taxon>Spermatophyta</taxon>
        <taxon>Magnoliopsida</taxon>
        <taxon>eudicotyledons</taxon>
        <taxon>Gunneridae</taxon>
        <taxon>Pentapetalae</taxon>
        <taxon>rosids</taxon>
        <taxon>fabids</taxon>
        <taxon>Cucurbitales</taxon>
        <taxon>Cucurbitaceae</taxon>
        <taxon>Benincaseae</taxon>
        <taxon>Cucumis</taxon>
    </lineage>
</organism>
<name>A0A5A7TF43_CUCMM</name>
<evidence type="ECO:0000256" key="1">
    <source>
        <dbReference type="SAM" id="Coils"/>
    </source>
</evidence>
<dbReference type="EMBL" id="SSTE01017704">
    <property type="protein sequence ID" value="KAA0040167.1"/>
    <property type="molecule type" value="Genomic_DNA"/>
</dbReference>